<evidence type="ECO:0000313" key="2">
    <source>
        <dbReference type="EMBL" id="OAD58119.1"/>
    </source>
</evidence>
<evidence type="ECO:0000256" key="1">
    <source>
        <dbReference type="SAM" id="MobiDB-lite"/>
    </source>
</evidence>
<proteinExistence type="predicted"/>
<sequence>MNPRGAKSTLTRVAAAPPPRGIASSSHPNARLDSIAARSRSGGSAVDSWRRKGNCREEPLSPPTPVSPSPFDLPSAVERSTEWFAWKR</sequence>
<feature type="region of interest" description="Disordered" evidence="1">
    <location>
        <begin position="1"/>
        <end position="74"/>
    </location>
</feature>
<organism evidence="2 3">
    <name type="scientific">Eufriesea mexicana</name>
    <dbReference type="NCBI Taxonomy" id="516756"/>
    <lineage>
        <taxon>Eukaryota</taxon>
        <taxon>Metazoa</taxon>
        <taxon>Ecdysozoa</taxon>
        <taxon>Arthropoda</taxon>
        <taxon>Hexapoda</taxon>
        <taxon>Insecta</taxon>
        <taxon>Pterygota</taxon>
        <taxon>Neoptera</taxon>
        <taxon>Endopterygota</taxon>
        <taxon>Hymenoptera</taxon>
        <taxon>Apocrita</taxon>
        <taxon>Aculeata</taxon>
        <taxon>Apoidea</taxon>
        <taxon>Anthophila</taxon>
        <taxon>Apidae</taxon>
        <taxon>Eufriesea</taxon>
    </lineage>
</organism>
<dbReference type="EMBL" id="KQ761155">
    <property type="protein sequence ID" value="OAD58119.1"/>
    <property type="molecule type" value="Genomic_DNA"/>
</dbReference>
<accession>A0A310SLP7</accession>
<evidence type="ECO:0000313" key="3">
    <source>
        <dbReference type="Proteomes" id="UP000250275"/>
    </source>
</evidence>
<feature type="compositionally biased region" description="Low complexity" evidence="1">
    <location>
        <begin position="36"/>
        <end position="45"/>
    </location>
</feature>
<gene>
    <name evidence="2" type="ORF">WN48_00656</name>
</gene>
<name>A0A310SLP7_9HYME</name>
<feature type="compositionally biased region" description="Basic and acidic residues" evidence="1">
    <location>
        <begin position="48"/>
        <end position="59"/>
    </location>
</feature>
<reference evidence="2 3" key="1">
    <citation type="submission" date="2015-07" db="EMBL/GenBank/DDBJ databases">
        <title>The genome of Eufriesea mexicana.</title>
        <authorList>
            <person name="Pan H."/>
            <person name="Kapheim K."/>
        </authorList>
    </citation>
    <scope>NUCLEOTIDE SEQUENCE [LARGE SCALE GENOMIC DNA]</scope>
    <source>
        <strain evidence="2">0111107269</strain>
        <tissue evidence="2">Whole body</tissue>
    </source>
</reference>
<keyword evidence="3" id="KW-1185">Reference proteome</keyword>
<dbReference type="AlphaFoldDB" id="A0A310SLP7"/>
<protein>
    <submittedName>
        <fullName evidence="2">Uncharacterized protein</fullName>
    </submittedName>
</protein>
<dbReference type="Proteomes" id="UP000250275">
    <property type="component" value="Unassembled WGS sequence"/>
</dbReference>